<dbReference type="OrthoDB" id="549788at2759"/>
<dbReference type="AlphaFoldDB" id="A0A0C9ZC95"/>
<dbReference type="PROSITE" id="PS50865">
    <property type="entry name" value="ZF_MYND_2"/>
    <property type="match status" value="1"/>
</dbReference>
<accession>A0A0C9ZC95</accession>
<evidence type="ECO:0000256" key="1">
    <source>
        <dbReference type="ARBA" id="ARBA00022723"/>
    </source>
</evidence>
<evidence type="ECO:0000313" key="6">
    <source>
        <dbReference type="EMBL" id="KIK23519.1"/>
    </source>
</evidence>
<dbReference type="EMBL" id="KN833725">
    <property type="protein sequence ID" value="KIK23519.1"/>
    <property type="molecule type" value="Genomic_DNA"/>
</dbReference>
<dbReference type="SUPFAM" id="SSF144232">
    <property type="entry name" value="HIT/MYND zinc finger-like"/>
    <property type="match status" value="1"/>
</dbReference>
<dbReference type="Proteomes" id="UP000054018">
    <property type="component" value="Unassembled WGS sequence"/>
</dbReference>
<dbReference type="Pfam" id="PF01753">
    <property type="entry name" value="zf-MYND"/>
    <property type="match status" value="1"/>
</dbReference>
<feature type="domain" description="MYND-type" evidence="5">
    <location>
        <begin position="433"/>
        <end position="475"/>
    </location>
</feature>
<sequence length="650" mass="75116">MPDIKGKEFESLLADSATSRSITSLSRLAGFAINGGCLPAQYERLATVLWGHLQSRDLPRYAQSIEEDRLEEMQVPVLCMNTLGVTLPLWLACSEISSRLLRRLLRQWQDVRQWIIFFHDKLIMQPDAELDHRILCKTSILEYLGLLQHSWVMTWSRNIPADKEIMRVITSLWLLEIQHPLFSSWSPTYTEFHHQRDSAIFNSAILIAHEFNIKIDWANIMEVFDNDHDYFAGTAIAHLQYELTQDPPDLECIAWDVHIISALALTANLHLALVKKGSLSICLDVLNRVAYDSWEGEDKKYAARCVVNATIYLKEGVEDLDGLPLVITLLNMNLIPTLLKCDQHLPLADNDPARNQPAQLLGRMLASYTVYRSVLVRMIPLIEQVQEAGEDRHLRKGSSLYGDWQKLKDTVRERARMLRPGYSTPHAIQHCHNERCTRVDPIGTFKRCGGCLHSFYCSRDCQRVDWQQGKHKAYCQRIQERSVRTKGQMFTISCSDFRFFEGVIIAELRKHQDRIVAHKLKVNVVEFDFTKGVTDVVFDSLRLDPKPFKILCPCEQFSHDRWESLLVRARRSQEQLVLVRAFIPGGMSRKILLRGYELRRVLNNDWKVENKLIFPHRLCLTFTCCGRPSDTRLEGKNGKCLREQRANRHA</sequence>
<dbReference type="InterPro" id="IPR002893">
    <property type="entry name" value="Znf_MYND"/>
</dbReference>
<protein>
    <recommendedName>
        <fullName evidence="5">MYND-type domain-containing protein</fullName>
    </recommendedName>
</protein>
<dbReference type="GO" id="GO:0008270">
    <property type="term" value="F:zinc ion binding"/>
    <property type="evidence" value="ECO:0007669"/>
    <property type="project" value="UniProtKB-KW"/>
</dbReference>
<keyword evidence="1" id="KW-0479">Metal-binding</keyword>
<evidence type="ECO:0000313" key="7">
    <source>
        <dbReference type="Proteomes" id="UP000054018"/>
    </source>
</evidence>
<name>A0A0C9ZC95_9AGAM</name>
<dbReference type="STRING" id="765257.A0A0C9ZC95"/>
<dbReference type="HOGENOM" id="CLU_027660_0_0_1"/>
<dbReference type="Gene3D" id="6.10.140.2220">
    <property type="match status" value="1"/>
</dbReference>
<evidence type="ECO:0000256" key="3">
    <source>
        <dbReference type="ARBA" id="ARBA00022833"/>
    </source>
</evidence>
<evidence type="ECO:0000256" key="2">
    <source>
        <dbReference type="ARBA" id="ARBA00022771"/>
    </source>
</evidence>
<reference evidence="7" key="2">
    <citation type="submission" date="2015-01" db="EMBL/GenBank/DDBJ databases">
        <title>Evolutionary Origins and Diversification of the Mycorrhizal Mutualists.</title>
        <authorList>
            <consortium name="DOE Joint Genome Institute"/>
            <consortium name="Mycorrhizal Genomics Consortium"/>
            <person name="Kohler A."/>
            <person name="Kuo A."/>
            <person name="Nagy L.G."/>
            <person name="Floudas D."/>
            <person name="Copeland A."/>
            <person name="Barry K.W."/>
            <person name="Cichocki N."/>
            <person name="Veneault-Fourrey C."/>
            <person name="LaButti K."/>
            <person name="Lindquist E.A."/>
            <person name="Lipzen A."/>
            <person name="Lundell T."/>
            <person name="Morin E."/>
            <person name="Murat C."/>
            <person name="Riley R."/>
            <person name="Ohm R."/>
            <person name="Sun H."/>
            <person name="Tunlid A."/>
            <person name="Henrissat B."/>
            <person name="Grigoriev I.V."/>
            <person name="Hibbett D.S."/>
            <person name="Martin F."/>
        </authorList>
    </citation>
    <scope>NUCLEOTIDE SEQUENCE [LARGE SCALE GENOMIC DNA]</scope>
    <source>
        <strain evidence="7">441</strain>
    </source>
</reference>
<keyword evidence="2 4" id="KW-0863">Zinc-finger</keyword>
<proteinExistence type="predicted"/>
<keyword evidence="3" id="KW-0862">Zinc</keyword>
<keyword evidence="7" id="KW-1185">Reference proteome</keyword>
<evidence type="ECO:0000259" key="5">
    <source>
        <dbReference type="PROSITE" id="PS50865"/>
    </source>
</evidence>
<reference evidence="6 7" key="1">
    <citation type="submission" date="2014-04" db="EMBL/GenBank/DDBJ databases">
        <authorList>
            <consortium name="DOE Joint Genome Institute"/>
            <person name="Kuo A."/>
            <person name="Kohler A."/>
            <person name="Costa M.D."/>
            <person name="Nagy L.G."/>
            <person name="Floudas D."/>
            <person name="Copeland A."/>
            <person name="Barry K.W."/>
            <person name="Cichocki N."/>
            <person name="Veneault-Fourrey C."/>
            <person name="LaButti K."/>
            <person name="Lindquist E.A."/>
            <person name="Lipzen A."/>
            <person name="Lundell T."/>
            <person name="Morin E."/>
            <person name="Murat C."/>
            <person name="Sun H."/>
            <person name="Tunlid A."/>
            <person name="Henrissat B."/>
            <person name="Grigoriev I.V."/>
            <person name="Hibbett D.S."/>
            <person name="Martin F."/>
            <person name="Nordberg H.P."/>
            <person name="Cantor M.N."/>
            <person name="Hua S.X."/>
        </authorList>
    </citation>
    <scope>NUCLEOTIDE SEQUENCE [LARGE SCALE GENOMIC DNA]</scope>
    <source>
        <strain evidence="6 7">441</strain>
    </source>
</reference>
<evidence type="ECO:0000256" key="4">
    <source>
        <dbReference type="PROSITE-ProRule" id="PRU00134"/>
    </source>
</evidence>
<organism evidence="6 7">
    <name type="scientific">Pisolithus microcarpus 441</name>
    <dbReference type="NCBI Taxonomy" id="765257"/>
    <lineage>
        <taxon>Eukaryota</taxon>
        <taxon>Fungi</taxon>
        <taxon>Dikarya</taxon>
        <taxon>Basidiomycota</taxon>
        <taxon>Agaricomycotina</taxon>
        <taxon>Agaricomycetes</taxon>
        <taxon>Agaricomycetidae</taxon>
        <taxon>Boletales</taxon>
        <taxon>Sclerodermatineae</taxon>
        <taxon>Pisolithaceae</taxon>
        <taxon>Pisolithus</taxon>
    </lineage>
</organism>
<gene>
    <name evidence="6" type="ORF">PISMIDRAFT_679242</name>
</gene>